<dbReference type="PANTHER" id="PTHR23048">
    <property type="entry name" value="MYOSIN LIGHT CHAIN 1, 3"/>
    <property type="match status" value="1"/>
</dbReference>
<comment type="subcellular location">
    <subcellularLocation>
        <location evidence="1">Cell projection</location>
        <location evidence="1">Microvillus</location>
    </subcellularLocation>
</comment>
<dbReference type="InterPro" id="IPR002048">
    <property type="entry name" value="EF_hand_dom"/>
</dbReference>
<dbReference type="STRING" id="7998.ENSIPUP00000022208"/>
<dbReference type="RefSeq" id="XP_017313791.1">
    <property type="nucleotide sequence ID" value="XM_017458302.3"/>
</dbReference>
<evidence type="ECO:0000256" key="7">
    <source>
        <dbReference type="ARBA" id="ARBA00073015"/>
    </source>
</evidence>
<accession>A0A2D0Q7V0</accession>
<dbReference type="SMART" id="SM00054">
    <property type="entry name" value="EFh"/>
    <property type="match status" value="4"/>
</dbReference>
<reference evidence="9" key="1">
    <citation type="journal article" date="2016" name="Nat. Commun.">
        <title>The channel catfish genome sequence provides insights into the evolution of scale formation in teleosts.</title>
        <authorList>
            <person name="Liu Z."/>
            <person name="Liu S."/>
            <person name="Yao J."/>
            <person name="Bao L."/>
            <person name="Zhang J."/>
            <person name="Li Y."/>
            <person name="Jiang C."/>
            <person name="Sun L."/>
            <person name="Wang R."/>
            <person name="Zhang Y."/>
            <person name="Zhou T."/>
            <person name="Zeng Q."/>
            <person name="Fu Q."/>
            <person name="Gao S."/>
            <person name="Li N."/>
            <person name="Koren S."/>
            <person name="Jiang Y."/>
            <person name="Zimin A."/>
            <person name="Xu P."/>
            <person name="Phillippy A.M."/>
            <person name="Geng X."/>
            <person name="Song L."/>
            <person name="Sun F."/>
            <person name="Li C."/>
            <person name="Wang X."/>
            <person name="Chen A."/>
            <person name="Jin Y."/>
            <person name="Yuan Z."/>
            <person name="Yang Y."/>
            <person name="Tan S."/>
            <person name="Peatman E."/>
            <person name="Lu J."/>
            <person name="Qin Z."/>
            <person name="Dunham R."/>
            <person name="Li Z."/>
            <person name="Sonstegard T."/>
            <person name="Feng J."/>
            <person name="Danzmann R.G."/>
            <person name="Schroeder S."/>
            <person name="Scheffler B."/>
            <person name="Duke M.V."/>
            <person name="Ballard L."/>
            <person name="Kucuktas H."/>
            <person name="Kaltenboeck L."/>
            <person name="Liu H."/>
            <person name="Armbruster J."/>
            <person name="Xie Y."/>
            <person name="Kirby M.L."/>
            <person name="Tian Y."/>
            <person name="Flanagan M.E."/>
            <person name="Mu W."/>
            <person name="Waldbieser G.C."/>
        </authorList>
    </citation>
    <scope>NUCLEOTIDE SEQUENCE [LARGE SCALE GENOMIC DNA]</scope>
    <source>
        <strain evidence="9">SDA103</strain>
    </source>
</reference>
<gene>
    <name evidence="10" type="primary">calml4a</name>
    <name evidence="10" type="synonym">call4</name>
    <name evidence="10" type="synonym">calml4</name>
</gene>
<dbReference type="GO" id="GO:0005902">
    <property type="term" value="C:microvillus"/>
    <property type="evidence" value="ECO:0007669"/>
    <property type="project" value="UniProtKB-SubCell"/>
</dbReference>
<dbReference type="InterPro" id="IPR050230">
    <property type="entry name" value="CALM/Myosin/TropC-like"/>
</dbReference>
<dbReference type="GO" id="GO:0005509">
    <property type="term" value="F:calcium ion binding"/>
    <property type="evidence" value="ECO:0007669"/>
    <property type="project" value="InterPro"/>
</dbReference>
<feature type="domain" description="EF-hand" evidence="8">
    <location>
        <begin position="116"/>
        <end position="151"/>
    </location>
</feature>
<dbReference type="FunFam" id="1.10.238.10:FF:000191">
    <property type="entry name" value="Calmodulin like 4"/>
    <property type="match status" value="1"/>
</dbReference>
<evidence type="ECO:0000256" key="1">
    <source>
        <dbReference type="ARBA" id="ARBA00004105"/>
    </source>
</evidence>
<dbReference type="Pfam" id="PF13499">
    <property type="entry name" value="EF-hand_7"/>
    <property type="match status" value="1"/>
</dbReference>
<evidence type="ECO:0000256" key="2">
    <source>
        <dbReference type="ARBA" id="ARBA00009763"/>
    </source>
</evidence>
<evidence type="ECO:0000256" key="4">
    <source>
        <dbReference type="ARBA" id="ARBA00023273"/>
    </source>
</evidence>
<keyword evidence="3" id="KW-0677">Repeat</keyword>
<dbReference type="Proteomes" id="UP000221080">
    <property type="component" value="Chromosome 27"/>
</dbReference>
<dbReference type="GeneID" id="100528973"/>
<evidence type="ECO:0000313" key="9">
    <source>
        <dbReference type="Proteomes" id="UP000221080"/>
    </source>
</evidence>
<dbReference type="PROSITE" id="PS50222">
    <property type="entry name" value="EF_HAND_2"/>
    <property type="match status" value="3"/>
</dbReference>
<sequence>MVKTLKDFYSCKNSCLRTNLTILFFFKNKQLFIFIQAKFLSQTQINEFKECFSLYDKKRKGKIEAKDLITVMRSLGTSPTFGEVDRHLQVHKIDKMGELDFSTFLTIMHRQMQQEDPKTEILEALRMTDKQKKGYILASELRTKLTGLGEKLTDKEVDELFKEANVGRDGLVHYEEFTRMVTLPPVDY</sequence>
<reference evidence="10" key="2">
    <citation type="submission" date="2025-08" db="UniProtKB">
        <authorList>
            <consortium name="RefSeq"/>
        </authorList>
    </citation>
    <scope>IDENTIFICATION</scope>
    <source>
        <tissue evidence="10">Blood</tissue>
    </source>
</reference>
<comment type="subunit">
    <text evidence="6">Interacts with MYO7B; the interaction mediates the association of CALML4 with the IMAC/intermicrovillar adhesion complex. Interacts with MYO7A.</text>
</comment>
<dbReference type="Pfam" id="PF13405">
    <property type="entry name" value="EF-hand_6"/>
    <property type="match status" value="1"/>
</dbReference>
<evidence type="ECO:0000256" key="5">
    <source>
        <dbReference type="ARBA" id="ARBA00054485"/>
    </source>
</evidence>
<evidence type="ECO:0000313" key="10">
    <source>
        <dbReference type="RefSeq" id="XP_017313791.1"/>
    </source>
</evidence>
<dbReference type="OrthoDB" id="435273at2759"/>
<evidence type="ECO:0000256" key="3">
    <source>
        <dbReference type="ARBA" id="ARBA00022737"/>
    </source>
</evidence>
<dbReference type="GO" id="GO:0016460">
    <property type="term" value="C:myosin II complex"/>
    <property type="evidence" value="ECO:0007669"/>
    <property type="project" value="TreeGrafter"/>
</dbReference>
<dbReference type="SUPFAM" id="SSF47473">
    <property type="entry name" value="EF-hand"/>
    <property type="match status" value="1"/>
</dbReference>
<feature type="domain" description="EF-hand" evidence="8">
    <location>
        <begin position="152"/>
        <end position="187"/>
    </location>
</feature>
<protein>
    <recommendedName>
        <fullName evidence="7">Calmodulin-like protein 4</fullName>
    </recommendedName>
</protein>
<keyword evidence="4" id="KW-0966">Cell projection</keyword>
<evidence type="ECO:0000259" key="8">
    <source>
        <dbReference type="PROSITE" id="PS50222"/>
    </source>
</evidence>
<name>A0A2D0Q7V0_ICTPU</name>
<evidence type="ECO:0000256" key="6">
    <source>
        <dbReference type="ARBA" id="ARBA00064623"/>
    </source>
</evidence>
<keyword evidence="9" id="KW-1185">Reference proteome</keyword>
<organism evidence="9 10">
    <name type="scientific">Ictalurus punctatus</name>
    <name type="common">Channel catfish</name>
    <name type="synonym">Silurus punctatus</name>
    <dbReference type="NCBI Taxonomy" id="7998"/>
    <lineage>
        <taxon>Eukaryota</taxon>
        <taxon>Metazoa</taxon>
        <taxon>Chordata</taxon>
        <taxon>Craniata</taxon>
        <taxon>Vertebrata</taxon>
        <taxon>Euteleostomi</taxon>
        <taxon>Actinopterygii</taxon>
        <taxon>Neopterygii</taxon>
        <taxon>Teleostei</taxon>
        <taxon>Ostariophysi</taxon>
        <taxon>Siluriformes</taxon>
        <taxon>Ictaluridae</taxon>
        <taxon>Ictalurus</taxon>
    </lineage>
</organism>
<comment type="similarity">
    <text evidence="2">Belongs to the calmodulin family.</text>
</comment>
<comment type="function">
    <text evidence="5">As part of the intermicrovillar adhesion complex/IMAC plays a role in epithelial brush border differentiation, controlling microvilli organization and length. Acts as a light chain for MYO7B and is required for efficient targeting of the IMAC to the tips of border brush microvilli.</text>
</comment>
<feature type="domain" description="EF-hand" evidence="8">
    <location>
        <begin position="43"/>
        <end position="78"/>
    </location>
</feature>
<dbReference type="CTD" id="560151"/>
<dbReference type="Gene3D" id="1.10.238.10">
    <property type="entry name" value="EF-hand"/>
    <property type="match status" value="2"/>
</dbReference>
<proteinExistence type="inferred from homology"/>
<dbReference type="InterPro" id="IPR011992">
    <property type="entry name" value="EF-hand-dom_pair"/>
</dbReference>
<dbReference type="PANTHER" id="PTHR23048:SF45">
    <property type="entry name" value="CALMODULIN LIKE 4"/>
    <property type="match status" value="1"/>
</dbReference>
<dbReference type="AlphaFoldDB" id="A0A2D0Q7V0"/>
<dbReference type="CDD" id="cd00051">
    <property type="entry name" value="EFh"/>
    <property type="match status" value="2"/>
</dbReference>